<dbReference type="InterPro" id="IPR000626">
    <property type="entry name" value="Ubiquitin-like_dom"/>
</dbReference>
<dbReference type="SUPFAM" id="SSF63491">
    <property type="entry name" value="BAG domain"/>
    <property type="match status" value="1"/>
</dbReference>
<evidence type="ECO:0000256" key="1">
    <source>
        <dbReference type="ARBA" id="ARBA00023186"/>
    </source>
</evidence>
<evidence type="ECO:0008006" key="7">
    <source>
        <dbReference type="Google" id="ProtNLM"/>
    </source>
</evidence>
<keyword evidence="2" id="KW-0812">Transmembrane</keyword>
<dbReference type="InterPro" id="IPR003103">
    <property type="entry name" value="BAG_domain"/>
</dbReference>
<keyword evidence="2" id="KW-0472">Membrane</keyword>
<dbReference type="InterPro" id="IPR029071">
    <property type="entry name" value="Ubiquitin-like_domsf"/>
</dbReference>
<dbReference type="OrthoDB" id="417450at2759"/>
<comment type="caution">
    <text evidence="5">The sequence shown here is derived from an EMBL/GenBank/DDBJ whole genome shotgun (WGS) entry which is preliminary data.</text>
</comment>
<name>A0A8H7PJL6_MORIS</name>
<organism evidence="5 6">
    <name type="scientific">Mortierella isabellina</name>
    <name type="common">Filamentous fungus</name>
    <name type="synonym">Umbelopsis isabellina</name>
    <dbReference type="NCBI Taxonomy" id="91625"/>
    <lineage>
        <taxon>Eukaryota</taxon>
        <taxon>Fungi</taxon>
        <taxon>Fungi incertae sedis</taxon>
        <taxon>Mucoromycota</taxon>
        <taxon>Mucoromycotina</taxon>
        <taxon>Umbelopsidomycetes</taxon>
        <taxon>Umbelopsidales</taxon>
        <taxon>Umbelopsidaceae</taxon>
        <taxon>Umbelopsis</taxon>
    </lineage>
</organism>
<dbReference type="EMBL" id="JAEPQZ010000012">
    <property type="protein sequence ID" value="KAG2174940.1"/>
    <property type="molecule type" value="Genomic_DNA"/>
</dbReference>
<keyword evidence="6" id="KW-1185">Reference proteome</keyword>
<dbReference type="GO" id="GO:0051087">
    <property type="term" value="F:protein-folding chaperone binding"/>
    <property type="evidence" value="ECO:0007669"/>
    <property type="project" value="InterPro"/>
</dbReference>
<gene>
    <name evidence="5" type="ORF">INT43_006002</name>
</gene>
<dbReference type="Gene3D" id="3.10.20.90">
    <property type="entry name" value="Phosphatidylinositol 3-kinase Catalytic Subunit, Chain A, domain 1"/>
    <property type="match status" value="1"/>
</dbReference>
<keyword evidence="1" id="KW-0143">Chaperone</keyword>
<dbReference type="Gene3D" id="1.20.58.120">
    <property type="entry name" value="BAG domain"/>
    <property type="match status" value="1"/>
</dbReference>
<sequence length="266" mass="29869">HTCWSNLHSEIDGRQTGHLPSRFIKIIAQQLAIVYLLLWRAFISTLSSFIGFKRVKKHERKSTLLLKWENHSYDITFKEFSKGLDEATLRDLKEKCKLATGVPVAAMKLTVSGANMKDETAQLSSYGVHSGSIIVLEGKPPGEDEIQETASGNPEEVGLNLRIAQTVEKLKVASVPVIEKYDTEVSEYIAAGTIDEAKRRKLYDMSAFINEQIMQALFTLDGITCASEFTTARQKRREGVRYAQSLLDRLDKIKADLKAHIELLKA</sequence>
<dbReference type="AlphaFoldDB" id="A0A8H7PJL6"/>
<feature type="non-terminal residue" evidence="5">
    <location>
        <position position="1"/>
    </location>
</feature>
<evidence type="ECO:0000259" key="4">
    <source>
        <dbReference type="PROSITE" id="PS51035"/>
    </source>
</evidence>
<protein>
    <recommendedName>
        <fullName evidence="7">BAG family molecular chaperone regulator 1</fullName>
    </recommendedName>
</protein>
<evidence type="ECO:0000313" key="6">
    <source>
        <dbReference type="Proteomes" id="UP000654370"/>
    </source>
</evidence>
<dbReference type="PROSITE" id="PS51035">
    <property type="entry name" value="BAG"/>
    <property type="match status" value="1"/>
</dbReference>
<dbReference type="SMART" id="SM00264">
    <property type="entry name" value="BAG"/>
    <property type="match status" value="1"/>
</dbReference>
<dbReference type="InterPro" id="IPR036533">
    <property type="entry name" value="BAG_dom_sf"/>
</dbReference>
<evidence type="ECO:0000259" key="3">
    <source>
        <dbReference type="PROSITE" id="PS50053"/>
    </source>
</evidence>
<feature type="transmembrane region" description="Helical" evidence="2">
    <location>
        <begin position="32"/>
        <end position="52"/>
    </location>
</feature>
<dbReference type="GO" id="GO:0005634">
    <property type="term" value="C:nucleus"/>
    <property type="evidence" value="ECO:0007669"/>
    <property type="project" value="TreeGrafter"/>
</dbReference>
<dbReference type="GO" id="GO:0005829">
    <property type="term" value="C:cytosol"/>
    <property type="evidence" value="ECO:0007669"/>
    <property type="project" value="TreeGrafter"/>
</dbReference>
<dbReference type="Proteomes" id="UP000654370">
    <property type="component" value="Unassembled WGS sequence"/>
</dbReference>
<keyword evidence="2" id="KW-1133">Transmembrane helix</keyword>
<dbReference type="PANTHER" id="PTHR12329:SF16">
    <property type="entry name" value="BAG FAMILY MOLECULAR CHAPERONE REGULATOR 1"/>
    <property type="match status" value="1"/>
</dbReference>
<dbReference type="GO" id="GO:0016020">
    <property type="term" value="C:membrane"/>
    <property type="evidence" value="ECO:0007669"/>
    <property type="project" value="TreeGrafter"/>
</dbReference>
<proteinExistence type="predicted"/>
<dbReference type="Pfam" id="PF02179">
    <property type="entry name" value="BAG"/>
    <property type="match status" value="1"/>
</dbReference>
<feature type="domain" description="Ubiquitin-like" evidence="3">
    <location>
        <begin position="86"/>
        <end position="143"/>
    </location>
</feature>
<dbReference type="InterPro" id="IPR039773">
    <property type="entry name" value="BAG_chaperone_regulator"/>
</dbReference>
<dbReference type="GO" id="GO:0000774">
    <property type="term" value="F:adenyl-nucleotide exchange factor activity"/>
    <property type="evidence" value="ECO:0007669"/>
    <property type="project" value="TreeGrafter"/>
</dbReference>
<feature type="domain" description="BAG" evidence="4">
    <location>
        <begin position="194"/>
        <end position="254"/>
    </location>
</feature>
<dbReference type="CDD" id="cd17039">
    <property type="entry name" value="Ubl_ubiquitin_like"/>
    <property type="match status" value="1"/>
</dbReference>
<dbReference type="PANTHER" id="PTHR12329">
    <property type="entry name" value="BCL2-ASSOCIATED ATHANOGENE"/>
    <property type="match status" value="1"/>
</dbReference>
<dbReference type="PROSITE" id="PS50053">
    <property type="entry name" value="UBIQUITIN_2"/>
    <property type="match status" value="1"/>
</dbReference>
<evidence type="ECO:0000256" key="2">
    <source>
        <dbReference type="SAM" id="Phobius"/>
    </source>
</evidence>
<dbReference type="Pfam" id="PF00240">
    <property type="entry name" value="ubiquitin"/>
    <property type="match status" value="1"/>
</dbReference>
<reference evidence="5" key="1">
    <citation type="submission" date="2020-12" db="EMBL/GenBank/DDBJ databases">
        <title>Metabolic potential, ecology and presence of endohyphal bacteria is reflected in genomic diversity of Mucoromycotina.</title>
        <authorList>
            <person name="Muszewska A."/>
            <person name="Okrasinska A."/>
            <person name="Steczkiewicz K."/>
            <person name="Drgas O."/>
            <person name="Orlowska M."/>
            <person name="Perlinska-Lenart U."/>
            <person name="Aleksandrzak-Piekarczyk T."/>
            <person name="Szatraj K."/>
            <person name="Zielenkiewicz U."/>
            <person name="Pilsyk S."/>
            <person name="Malc E."/>
            <person name="Mieczkowski P."/>
            <person name="Kruszewska J.S."/>
            <person name="Biernat P."/>
            <person name="Pawlowska J."/>
        </authorList>
    </citation>
    <scope>NUCLEOTIDE SEQUENCE</scope>
    <source>
        <strain evidence="5">WA0000067209</strain>
    </source>
</reference>
<accession>A0A8H7PJL6</accession>
<evidence type="ECO:0000313" key="5">
    <source>
        <dbReference type="EMBL" id="KAG2174940.1"/>
    </source>
</evidence>
<dbReference type="SUPFAM" id="SSF54236">
    <property type="entry name" value="Ubiquitin-like"/>
    <property type="match status" value="1"/>
</dbReference>
<dbReference type="GO" id="GO:0050821">
    <property type="term" value="P:protein stabilization"/>
    <property type="evidence" value="ECO:0007669"/>
    <property type="project" value="TreeGrafter"/>
</dbReference>